<dbReference type="PANTHER" id="PTHR43000">
    <property type="entry name" value="DTDP-D-GLUCOSE 4,6-DEHYDRATASE-RELATED"/>
    <property type="match status" value="1"/>
</dbReference>
<evidence type="ECO:0000259" key="1">
    <source>
        <dbReference type="Pfam" id="PF16363"/>
    </source>
</evidence>
<dbReference type="InterPro" id="IPR016040">
    <property type="entry name" value="NAD(P)-bd_dom"/>
</dbReference>
<dbReference type="SUPFAM" id="SSF51735">
    <property type="entry name" value="NAD(P)-binding Rossmann-fold domains"/>
    <property type="match status" value="1"/>
</dbReference>
<proteinExistence type="predicted"/>
<dbReference type="Pfam" id="PF16363">
    <property type="entry name" value="GDP_Man_Dehyd"/>
    <property type="match status" value="1"/>
</dbReference>
<dbReference type="AlphaFoldDB" id="A0A7C4TGH0"/>
<dbReference type="Gene3D" id="3.40.50.720">
    <property type="entry name" value="NAD(P)-binding Rossmann-like Domain"/>
    <property type="match status" value="1"/>
</dbReference>
<dbReference type="EMBL" id="DTGZ01000053">
    <property type="protein sequence ID" value="HGV97243.1"/>
    <property type="molecule type" value="Genomic_DNA"/>
</dbReference>
<dbReference type="InterPro" id="IPR036291">
    <property type="entry name" value="NAD(P)-bd_dom_sf"/>
</dbReference>
<organism evidence="2">
    <name type="scientific">candidate division WOR-3 bacterium</name>
    <dbReference type="NCBI Taxonomy" id="2052148"/>
    <lineage>
        <taxon>Bacteria</taxon>
        <taxon>Bacteria division WOR-3</taxon>
    </lineage>
</organism>
<feature type="domain" description="NAD(P)-binding" evidence="1">
    <location>
        <begin position="5"/>
        <end position="296"/>
    </location>
</feature>
<protein>
    <submittedName>
        <fullName evidence="2">NAD-dependent epimerase/dehydratase family protein</fullName>
    </submittedName>
</protein>
<accession>A0A7C4TGH0</accession>
<dbReference type="Gene3D" id="3.90.25.10">
    <property type="entry name" value="UDP-galactose 4-epimerase, domain 1"/>
    <property type="match status" value="1"/>
</dbReference>
<evidence type="ECO:0000313" key="2">
    <source>
        <dbReference type="EMBL" id="HGV97243.1"/>
    </source>
</evidence>
<reference evidence="2" key="1">
    <citation type="journal article" date="2020" name="mSystems">
        <title>Genome- and Community-Level Interaction Insights into Carbon Utilization and Element Cycling Functions of Hydrothermarchaeota in Hydrothermal Sediment.</title>
        <authorList>
            <person name="Zhou Z."/>
            <person name="Liu Y."/>
            <person name="Xu W."/>
            <person name="Pan J."/>
            <person name="Luo Z.H."/>
            <person name="Li M."/>
        </authorList>
    </citation>
    <scope>NUCLEOTIDE SEQUENCE [LARGE SCALE GENOMIC DNA]</scope>
    <source>
        <strain evidence="2">SpSt-774</strain>
    </source>
</reference>
<sequence length="305" mass="34570">MNRILITGAEGFVGSYLIKVLKETLNYIIPTCFPLLKPKRGKFIPLDITNIDAVREVLKNQNPDVIFHLAAISSVGRSFRDRLITYNTNIIGTLNLLEGARILNKKIKFIFVSTCEVYGGGENLKEDSEIQLKSPYAISKYTAELICRDYTSEGFEIIILRPFNHTGPGQSEEFVLPSIAKQIAEIEQNKRPPLIEIGNIDIKREFMNVRDVILAYKLAIERCSGNDVYNISSGSGYTLAEVIEKFKKVARVKFEIKIDPARIRKTDIPVLIGNGEKFSKKTGWQPRIAIDKTVEDLLNYWRAKI</sequence>
<gene>
    <name evidence="2" type="ORF">ENV60_02975</name>
</gene>
<name>A0A7C4TGH0_UNCW3</name>
<comment type="caution">
    <text evidence="2">The sequence shown here is derived from an EMBL/GenBank/DDBJ whole genome shotgun (WGS) entry which is preliminary data.</text>
</comment>